<evidence type="ECO:0000256" key="5">
    <source>
        <dbReference type="PIRSR" id="PIRSR004762-1"/>
    </source>
</evidence>
<dbReference type="InterPro" id="IPR007197">
    <property type="entry name" value="rSAM"/>
</dbReference>
<dbReference type="PANTHER" id="PTHR43726">
    <property type="entry name" value="3-METHYLORNITHINE SYNTHASE"/>
    <property type="match status" value="1"/>
</dbReference>
<evidence type="ECO:0000313" key="9">
    <source>
        <dbReference type="Proteomes" id="UP000189733"/>
    </source>
</evidence>
<feature type="binding site" evidence="5">
    <location>
        <position position="56"/>
    </location>
    <ligand>
        <name>[4Fe-4S] cluster</name>
        <dbReference type="ChEBI" id="CHEBI:49883"/>
        <note>4Fe-4S-S-AdoMet</note>
    </ligand>
</feature>
<dbReference type="Pfam" id="PF04055">
    <property type="entry name" value="Radical_SAM"/>
    <property type="match status" value="1"/>
</dbReference>
<keyword evidence="2" id="KW-0479">Metal-binding</keyword>
<dbReference type="AlphaFoldDB" id="A0A1T4WRC2"/>
<evidence type="ECO:0000313" key="8">
    <source>
        <dbReference type="EMBL" id="SKA79904.1"/>
    </source>
</evidence>
<dbReference type="SFLD" id="SFLDS00029">
    <property type="entry name" value="Radical_SAM"/>
    <property type="match status" value="1"/>
</dbReference>
<dbReference type="SFLD" id="SFLDG01280">
    <property type="entry name" value="HydE/PylB-like"/>
    <property type="match status" value="1"/>
</dbReference>
<evidence type="ECO:0000256" key="2">
    <source>
        <dbReference type="ARBA" id="ARBA00022723"/>
    </source>
</evidence>
<dbReference type="OrthoDB" id="9775764at2"/>
<dbReference type="PIRSF" id="PIRSF004762">
    <property type="entry name" value="CHP00423"/>
    <property type="match status" value="1"/>
</dbReference>
<keyword evidence="5" id="KW-0004">4Fe-4S</keyword>
<dbReference type="InterPro" id="IPR013785">
    <property type="entry name" value="Aldolase_TIM"/>
</dbReference>
<keyword evidence="3 5" id="KW-0408">Iron</keyword>
<dbReference type="NCBIfam" id="TIGR03956">
    <property type="entry name" value="rSAM_HydE"/>
    <property type="match status" value="1"/>
</dbReference>
<sequence length="332" mass="36533">MSTLSSSDILQFLSGRRDSELFAQADAEKTRVFGRDIFLRGIVEFSNHCRNRCQYCGLRAPNTELTRYRISRDDILLATRSIADMGLGTVVLQSGDDFHFSAEEIGGIIRQIKAERDIAVTLSLGDRSREEFALWRDCGADRYLLKIETTALDLFRRCRPGARFDERLRRIESLQELGYEVGSGIITGLPGMTHTILAQDILQLSKMGLDMIAAGPFVPHPQTPFANEAPGDVDESNRVTALLRLLNPGTNIPATSALDALRPGSRIAALKMGCNVVMPSFTPQSVRAAYNIYPGKNMIPSPALQIVESVRSAISELGLVPSTSQGFSRRNA</sequence>
<dbReference type="Gene3D" id="3.20.20.70">
    <property type="entry name" value="Aldolase class I"/>
    <property type="match status" value="1"/>
</dbReference>
<dbReference type="Proteomes" id="UP000189733">
    <property type="component" value="Unassembled WGS sequence"/>
</dbReference>
<dbReference type="GO" id="GO:0016740">
    <property type="term" value="F:transferase activity"/>
    <property type="evidence" value="ECO:0007669"/>
    <property type="project" value="TreeGrafter"/>
</dbReference>
<comment type="cofactor">
    <cofactor evidence="5">
        <name>[4Fe-4S] cluster</name>
        <dbReference type="ChEBI" id="CHEBI:49883"/>
    </cofactor>
    <text evidence="5">Binds 1 [4Fe-4S] cluster. The cluster is coordinated with 3 cysteines and an exchangeable S-adenosyl-L-methionine.</text>
</comment>
<feature type="binding site" evidence="6">
    <location>
        <position position="167"/>
    </location>
    <ligand>
        <name>S-adenosyl-L-methionine</name>
        <dbReference type="ChEBI" id="CHEBI:59789"/>
    </ligand>
</feature>
<keyword evidence="9" id="KW-1185">Reference proteome</keyword>
<keyword evidence="4 5" id="KW-0411">Iron-sulfur</keyword>
<dbReference type="EMBL" id="FUYA01000010">
    <property type="protein sequence ID" value="SKA79904.1"/>
    <property type="molecule type" value="Genomic_DNA"/>
</dbReference>
<feature type="domain" description="Radical SAM core" evidence="7">
    <location>
        <begin position="35"/>
        <end position="255"/>
    </location>
</feature>
<keyword evidence="1 5" id="KW-0949">S-adenosyl-L-methionine</keyword>
<dbReference type="InterPro" id="IPR024021">
    <property type="entry name" value="FeFe-hyd_HydE_rSAM"/>
</dbReference>
<dbReference type="GO" id="GO:0051539">
    <property type="term" value="F:4 iron, 4 sulfur cluster binding"/>
    <property type="evidence" value="ECO:0007669"/>
    <property type="project" value="UniProtKB-KW"/>
</dbReference>
<evidence type="ECO:0000259" key="7">
    <source>
        <dbReference type="PROSITE" id="PS51918"/>
    </source>
</evidence>
<evidence type="ECO:0000256" key="6">
    <source>
        <dbReference type="PIRSR" id="PIRSR004762-2"/>
    </source>
</evidence>
<dbReference type="InterPro" id="IPR034422">
    <property type="entry name" value="HydE/PylB-like"/>
</dbReference>
<accession>A0A1T4WRC2</accession>
<name>A0A1T4WRC2_9BACT</name>
<feature type="binding site" evidence="5">
    <location>
        <position position="49"/>
    </location>
    <ligand>
        <name>[4Fe-4S] cluster</name>
        <dbReference type="ChEBI" id="CHEBI:49883"/>
        <note>4Fe-4S-S-AdoMet</note>
    </ligand>
</feature>
<dbReference type="InterPro" id="IPR006638">
    <property type="entry name" value="Elp3/MiaA/NifB-like_rSAM"/>
</dbReference>
<evidence type="ECO:0000256" key="3">
    <source>
        <dbReference type="ARBA" id="ARBA00023004"/>
    </source>
</evidence>
<feature type="binding site" evidence="6">
    <location>
        <position position="148"/>
    </location>
    <ligand>
        <name>S-adenosyl-L-methionine</name>
        <dbReference type="ChEBI" id="CHEBI:59789"/>
    </ligand>
</feature>
<evidence type="ECO:0000256" key="1">
    <source>
        <dbReference type="ARBA" id="ARBA00022691"/>
    </source>
</evidence>
<evidence type="ECO:0000256" key="4">
    <source>
        <dbReference type="ARBA" id="ARBA00023014"/>
    </source>
</evidence>
<dbReference type="SFLD" id="SFLDG01060">
    <property type="entry name" value="BATS_domain_containing"/>
    <property type="match status" value="1"/>
</dbReference>
<dbReference type="SUPFAM" id="SSF102114">
    <property type="entry name" value="Radical SAM enzymes"/>
    <property type="match status" value="1"/>
</dbReference>
<dbReference type="GO" id="GO:0046872">
    <property type="term" value="F:metal ion binding"/>
    <property type="evidence" value="ECO:0007669"/>
    <property type="project" value="UniProtKB-KW"/>
</dbReference>
<dbReference type="CDD" id="cd01335">
    <property type="entry name" value="Radical_SAM"/>
    <property type="match status" value="1"/>
</dbReference>
<proteinExistence type="predicted"/>
<feature type="binding site" evidence="6">
    <location>
        <position position="159"/>
    </location>
    <ligand>
        <name>S-adenosyl-L-methionine</name>
        <dbReference type="ChEBI" id="CHEBI:59789"/>
    </ligand>
</feature>
<organism evidence="8 9">
    <name type="scientific">Desulfobaculum bizertense DSM 18034</name>
    <dbReference type="NCBI Taxonomy" id="1121442"/>
    <lineage>
        <taxon>Bacteria</taxon>
        <taxon>Pseudomonadati</taxon>
        <taxon>Thermodesulfobacteriota</taxon>
        <taxon>Desulfovibrionia</taxon>
        <taxon>Desulfovibrionales</taxon>
        <taxon>Desulfovibrionaceae</taxon>
        <taxon>Desulfobaculum</taxon>
    </lineage>
</organism>
<dbReference type="SMART" id="SM00729">
    <property type="entry name" value="Elp3"/>
    <property type="match status" value="1"/>
</dbReference>
<feature type="binding site" evidence="5">
    <location>
        <position position="53"/>
    </location>
    <ligand>
        <name>[4Fe-4S] cluster</name>
        <dbReference type="ChEBI" id="CHEBI:49883"/>
        <note>4Fe-4S-S-AdoMet</note>
    </ligand>
</feature>
<dbReference type="STRING" id="1121442.SAMN02745702_02589"/>
<dbReference type="PANTHER" id="PTHR43726:SF1">
    <property type="entry name" value="BIOTIN SYNTHASE"/>
    <property type="match status" value="1"/>
</dbReference>
<reference evidence="8 9" key="1">
    <citation type="submission" date="2017-02" db="EMBL/GenBank/DDBJ databases">
        <authorList>
            <person name="Peterson S.W."/>
        </authorList>
    </citation>
    <scope>NUCLEOTIDE SEQUENCE [LARGE SCALE GENOMIC DNA]</scope>
    <source>
        <strain evidence="8 9">DSM 18034</strain>
    </source>
</reference>
<dbReference type="PROSITE" id="PS51918">
    <property type="entry name" value="RADICAL_SAM"/>
    <property type="match status" value="1"/>
</dbReference>
<gene>
    <name evidence="8" type="ORF">SAMN02745702_02589</name>
</gene>
<dbReference type="InterPro" id="IPR058240">
    <property type="entry name" value="rSAM_sf"/>
</dbReference>
<feature type="binding site" evidence="6">
    <location>
        <position position="123"/>
    </location>
    <ligand>
        <name>(3R)-3-methyl-D-ornithine</name>
        <dbReference type="ChEBI" id="CHEBI:64642"/>
    </ligand>
</feature>
<protein>
    <submittedName>
        <fullName evidence="8">Iron-only hydrogenase maturation protein HydE</fullName>
    </submittedName>
</protein>
<dbReference type="RefSeq" id="WP_078685859.1">
    <property type="nucleotide sequence ID" value="NZ_FUYA01000010.1"/>
</dbReference>